<comment type="catalytic activity">
    <reaction evidence="1">
        <text>Release of an N-terminal amino acid, Xaa-|-Yaa- from a peptide, amide or arylamide. Xaa is preferably Ala, but may be most amino acids including Pro (slow action). When a terminal hydrophobic residue is followed by a prolyl residue, the two may be released as an intact Xaa-Pro dipeptide.</text>
        <dbReference type="EC" id="3.4.11.2"/>
    </reaction>
</comment>
<sequence length="834" mass="90409">MSPRSLTQSEAVERAALIAVERYDIAVDLTDLPTGPAVACVSTVTFMCRSPGAQTFADCVAPVVSATLNGEQLPPPVDGRLALTGLRERNILRVESVQSDTTDGPGVHKAVDPGDGEVYVWTTFAPDEARYLFACFDQPDLKAPHAFVVTAPEAWTVTSNSGDAVVEARDGVREWTFPDTPTLSTYNCVVNAGPFHQVRRSVGGYDLGLFCRRSLAPMLDRDADEIFTVTAQGLEFFGDVFGRPFPQRRYDQVFVPEFGGAMENWGCVTWEDTFLRRSAPTPAEQEFFAVVMLHEMSHMWFGNLVTMRWWDDLWLNEAFAEFACFWAAAHATRHTDAWVGLLAGGKLVAYQSDQGPLSHPIRQPVRDVAEAAGIFDEITYPKGAAVLRQLMTYVGEDNFVAGMKTYFARHAWGSTTLQDLIDALATVSGRDLDAWRAGWLDMAGVDRFVLSEGTLSGRGPAGPPRPQVLAIGSYVFAADTQTRAADTIAHATNNLTSAAETLAHAPDSLVRVALTTVDVRGPRTPVDLPGGADLHLINDEDLSFITARPSPGDRAILVGAAGSLPTAVSRGVAVATVWDMLTNGEATPAEAVRCLASVLATETSDGVIEQYLRRAGDAAEFWAGDAHRRALMDTLRAVCAQLAEQPGRRQVALRGLVRSATTLDTLDRLAPELTSDADLAWRVLERRAELGDQTDFPVRDLLARDSDPDASFRALAVRAARPDADEKAAVWQAVAVDRSVPVTMIGAVMRAFWRPGQEAILAGYGERYLSLLPSLDRGGMIPAMVYSSRLLPRFGVTADFPGRAQRAVAGAAPVVRQTVLGYADELSRMLRARG</sequence>
<evidence type="ECO:0000259" key="15">
    <source>
        <dbReference type="Pfam" id="PF11838"/>
    </source>
</evidence>
<evidence type="ECO:0000256" key="5">
    <source>
        <dbReference type="ARBA" id="ARBA00015611"/>
    </source>
</evidence>
<evidence type="ECO:0000256" key="7">
    <source>
        <dbReference type="ARBA" id="ARBA00022670"/>
    </source>
</evidence>
<keyword evidence="8" id="KW-0479">Metal-binding</keyword>
<evidence type="ECO:0000313" key="18">
    <source>
        <dbReference type="Proteomes" id="UP001519654"/>
    </source>
</evidence>
<proteinExistence type="inferred from homology"/>
<dbReference type="PANTHER" id="PTHR11533:SF174">
    <property type="entry name" value="PUROMYCIN-SENSITIVE AMINOPEPTIDASE-RELATED"/>
    <property type="match status" value="1"/>
</dbReference>
<dbReference type="EMBL" id="JAHKKG010000011">
    <property type="protein sequence ID" value="MBU2668276.1"/>
    <property type="molecule type" value="Genomic_DNA"/>
</dbReference>
<evidence type="ECO:0000256" key="2">
    <source>
        <dbReference type="ARBA" id="ARBA00001947"/>
    </source>
</evidence>
<evidence type="ECO:0000256" key="1">
    <source>
        <dbReference type="ARBA" id="ARBA00000098"/>
    </source>
</evidence>
<dbReference type="InterPro" id="IPR050344">
    <property type="entry name" value="Peptidase_M1_aminopeptidases"/>
</dbReference>
<keyword evidence="7" id="KW-0645">Protease</keyword>
<reference evidence="17 18" key="1">
    <citation type="submission" date="2021-06" db="EMBL/GenBank/DDBJ databases">
        <title>Actinoplanes lichenicola sp. nov., and Actinoplanes ovalisporus sp. nov., isolated from lichen in Thailand.</title>
        <authorList>
            <person name="Saeng-In P."/>
            <person name="Kanchanasin P."/>
            <person name="Yuki M."/>
            <person name="Kudo T."/>
            <person name="Ohkuma M."/>
            <person name="Phongsopitanun W."/>
            <person name="Tanasupawat S."/>
        </authorList>
    </citation>
    <scope>NUCLEOTIDE SEQUENCE [LARGE SCALE GENOMIC DNA]</scope>
    <source>
        <strain evidence="17 18">NBRC 110975</strain>
    </source>
</reference>
<keyword evidence="9 17" id="KW-0378">Hydrolase</keyword>
<keyword evidence="10" id="KW-0862">Zinc</keyword>
<dbReference type="PRINTS" id="PR00756">
    <property type="entry name" value="ALADIPTASE"/>
</dbReference>
<dbReference type="PANTHER" id="PTHR11533">
    <property type="entry name" value="PROTEASE M1 ZINC METALLOPROTEASE"/>
    <property type="match status" value="1"/>
</dbReference>
<dbReference type="Proteomes" id="UP001519654">
    <property type="component" value="Unassembled WGS sequence"/>
</dbReference>
<evidence type="ECO:0000256" key="13">
    <source>
        <dbReference type="ARBA" id="ARBA00031533"/>
    </source>
</evidence>
<dbReference type="SUPFAM" id="SSF63737">
    <property type="entry name" value="Leukotriene A4 hydrolase N-terminal domain"/>
    <property type="match status" value="1"/>
</dbReference>
<keyword evidence="11" id="KW-0482">Metalloprotease</keyword>
<evidence type="ECO:0000256" key="10">
    <source>
        <dbReference type="ARBA" id="ARBA00022833"/>
    </source>
</evidence>
<evidence type="ECO:0000313" key="17">
    <source>
        <dbReference type="EMBL" id="MBU2668276.1"/>
    </source>
</evidence>
<gene>
    <name evidence="17" type="primary">pepN</name>
    <name evidence="17" type="ORF">KOI35_32665</name>
</gene>
<dbReference type="CDD" id="cd09602">
    <property type="entry name" value="M1_APN"/>
    <property type="match status" value="1"/>
</dbReference>
<comment type="caution">
    <text evidence="17">The sequence shown here is derived from an EMBL/GenBank/DDBJ whole genome shotgun (WGS) entry which is preliminary data.</text>
</comment>
<dbReference type="InterPro" id="IPR027268">
    <property type="entry name" value="Peptidase_M4/M1_CTD_sf"/>
</dbReference>
<evidence type="ECO:0000256" key="4">
    <source>
        <dbReference type="ARBA" id="ARBA00012564"/>
    </source>
</evidence>
<dbReference type="InterPro" id="IPR045357">
    <property type="entry name" value="Aminopeptidase_N-like_N"/>
</dbReference>
<evidence type="ECO:0000259" key="14">
    <source>
        <dbReference type="Pfam" id="PF01433"/>
    </source>
</evidence>
<keyword evidence="18" id="KW-1185">Reference proteome</keyword>
<evidence type="ECO:0000256" key="3">
    <source>
        <dbReference type="ARBA" id="ARBA00010136"/>
    </source>
</evidence>
<evidence type="ECO:0000256" key="9">
    <source>
        <dbReference type="ARBA" id="ARBA00022801"/>
    </source>
</evidence>
<dbReference type="GO" id="GO:0016285">
    <property type="term" value="F:alanyl aminopeptidase activity"/>
    <property type="evidence" value="ECO:0007669"/>
    <property type="project" value="UniProtKB-EC"/>
</dbReference>
<dbReference type="Pfam" id="PF01433">
    <property type="entry name" value="Peptidase_M1"/>
    <property type="match status" value="1"/>
</dbReference>
<keyword evidence="6 17" id="KW-0031">Aminopeptidase</keyword>
<dbReference type="SUPFAM" id="SSF55486">
    <property type="entry name" value="Metalloproteases ('zincins'), catalytic domain"/>
    <property type="match status" value="1"/>
</dbReference>
<dbReference type="Pfam" id="PF17900">
    <property type="entry name" value="Peptidase_M1_N"/>
    <property type="match status" value="1"/>
</dbReference>
<evidence type="ECO:0000259" key="16">
    <source>
        <dbReference type="Pfam" id="PF17900"/>
    </source>
</evidence>
<dbReference type="Pfam" id="PF11838">
    <property type="entry name" value="ERAP1_C"/>
    <property type="match status" value="1"/>
</dbReference>
<dbReference type="InterPro" id="IPR012778">
    <property type="entry name" value="Pept_M1_aminopeptidase"/>
</dbReference>
<dbReference type="InterPro" id="IPR001930">
    <property type="entry name" value="Peptidase_M1"/>
</dbReference>
<accession>A0ABS5YXW3</accession>
<dbReference type="RefSeq" id="WP_215792542.1">
    <property type="nucleotide sequence ID" value="NZ_JAHKKG010000011.1"/>
</dbReference>
<feature type="domain" description="Peptidase M1 membrane alanine aminopeptidase" evidence="14">
    <location>
        <begin position="229"/>
        <end position="435"/>
    </location>
</feature>
<evidence type="ECO:0000256" key="8">
    <source>
        <dbReference type="ARBA" id="ARBA00022723"/>
    </source>
</evidence>
<evidence type="ECO:0000256" key="12">
    <source>
        <dbReference type="ARBA" id="ARBA00029811"/>
    </source>
</evidence>
<organism evidence="17 18">
    <name type="scientific">Paractinoplanes bogorensis</name>
    <dbReference type="NCBI Taxonomy" id="1610840"/>
    <lineage>
        <taxon>Bacteria</taxon>
        <taxon>Bacillati</taxon>
        <taxon>Actinomycetota</taxon>
        <taxon>Actinomycetes</taxon>
        <taxon>Micromonosporales</taxon>
        <taxon>Micromonosporaceae</taxon>
        <taxon>Paractinoplanes</taxon>
    </lineage>
</organism>
<dbReference type="InterPro" id="IPR014782">
    <property type="entry name" value="Peptidase_M1_dom"/>
</dbReference>
<comment type="cofactor">
    <cofactor evidence="2">
        <name>Zn(2+)</name>
        <dbReference type="ChEBI" id="CHEBI:29105"/>
    </cofactor>
</comment>
<evidence type="ECO:0000256" key="6">
    <source>
        <dbReference type="ARBA" id="ARBA00022438"/>
    </source>
</evidence>
<dbReference type="InterPro" id="IPR042097">
    <property type="entry name" value="Aminopeptidase_N-like_N_sf"/>
</dbReference>
<comment type="similarity">
    <text evidence="3">Belongs to the peptidase M1 family.</text>
</comment>
<dbReference type="Gene3D" id="1.10.390.10">
    <property type="entry name" value="Neutral Protease Domain 2"/>
    <property type="match status" value="1"/>
</dbReference>
<dbReference type="InterPro" id="IPR024571">
    <property type="entry name" value="ERAP1-like_C_dom"/>
</dbReference>
<name>A0ABS5YXW3_9ACTN</name>
<protein>
    <recommendedName>
        <fullName evidence="5">Aminopeptidase N</fullName>
        <ecNumber evidence="4">3.4.11.2</ecNumber>
    </recommendedName>
    <alternativeName>
        <fullName evidence="12">Alanine aminopeptidase</fullName>
    </alternativeName>
    <alternativeName>
        <fullName evidence="13">Lysyl aminopeptidase</fullName>
    </alternativeName>
</protein>
<feature type="domain" description="Aminopeptidase N-like N-terminal" evidence="16">
    <location>
        <begin position="113"/>
        <end position="186"/>
    </location>
</feature>
<dbReference type="EC" id="3.4.11.2" evidence="4"/>
<dbReference type="Gene3D" id="2.60.40.1730">
    <property type="entry name" value="tricorn interacting facor f3 domain"/>
    <property type="match status" value="1"/>
</dbReference>
<feature type="domain" description="ERAP1-like C-terminal" evidence="15">
    <location>
        <begin position="536"/>
        <end position="785"/>
    </location>
</feature>
<evidence type="ECO:0000256" key="11">
    <source>
        <dbReference type="ARBA" id="ARBA00023049"/>
    </source>
</evidence>
<dbReference type="NCBIfam" id="TIGR02412">
    <property type="entry name" value="pepN_strep_liv"/>
    <property type="match status" value="1"/>
</dbReference>